<evidence type="ECO:0000256" key="7">
    <source>
        <dbReference type="ARBA" id="ARBA00023316"/>
    </source>
</evidence>
<evidence type="ECO:0000256" key="1">
    <source>
        <dbReference type="ARBA" id="ARBA00004191"/>
    </source>
</evidence>
<proteinExistence type="inferred from homology"/>
<keyword evidence="10" id="KW-1185">Reference proteome</keyword>
<protein>
    <submittedName>
        <fullName evidence="11">Probable polygalacturonase At1g80170</fullName>
    </submittedName>
</protein>
<dbReference type="GeneID" id="111278829"/>
<dbReference type="GO" id="GO:0004650">
    <property type="term" value="F:polygalacturonase activity"/>
    <property type="evidence" value="ECO:0007669"/>
    <property type="project" value="InterPro"/>
</dbReference>
<keyword evidence="7" id="KW-0961">Cell wall biogenesis/degradation</keyword>
<dbReference type="InterPro" id="IPR000743">
    <property type="entry name" value="Glyco_hydro_28"/>
</dbReference>
<keyword evidence="9" id="KW-1133">Transmembrane helix</keyword>
<dbReference type="SUPFAM" id="SSF51126">
    <property type="entry name" value="Pectin lyase-like"/>
    <property type="match status" value="1"/>
</dbReference>
<evidence type="ECO:0000313" key="11">
    <source>
        <dbReference type="RefSeq" id="XP_022721228.1"/>
    </source>
</evidence>
<feature type="transmembrane region" description="Helical" evidence="9">
    <location>
        <begin position="6"/>
        <end position="24"/>
    </location>
</feature>
<dbReference type="Pfam" id="PF00295">
    <property type="entry name" value="Glyco_hydro_28"/>
    <property type="match status" value="1"/>
</dbReference>
<evidence type="ECO:0000256" key="9">
    <source>
        <dbReference type="SAM" id="Phobius"/>
    </source>
</evidence>
<evidence type="ECO:0000256" key="4">
    <source>
        <dbReference type="ARBA" id="ARBA00022525"/>
    </source>
</evidence>
<keyword evidence="4" id="KW-0964">Secreted</keyword>
<accession>A0A6P5WZ71</accession>
<dbReference type="RefSeq" id="XP_022721228.1">
    <property type="nucleotide sequence ID" value="XM_022865493.1"/>
</dbReference>
<name>A0A6P5WZ71_DURZI</name>
<dbReference type="KEGG" id="dzi:111278829"/>
<comment type="subcellular location">
    <subcellularLocation>
        <location evidence="1">Secreted</location>
        <location evidence="1">Cell wall</location>
    </subcellularLocation>
</comment>
<keyword evidence="9" id="KW-0812">Transmembrane</keyword>
<dbReference type="GO" id="GO:0005975">
    <property type="term" value="P:carbohydrate metabolic process"/>
    <property type="evidence" value="ECO:0007669"/>
    <property type="project" value="InterPro"/>
</dbReference>
<sequence length="191" mass="20815">MDPSSIAYVICLVSLITICITAKAQRNVFNVLSYGAAGNGLTDDSLAFMKAWKDTCSAAAGTPTLIIPKGKIFLVHQITFTGPCKSNKINVKLSGTIIAPNGPDQWKAADLSTWLAFQGVNGLTIDGLGMIDGRGKGWWDRSCKFHRGQQVYCNIKIAENTTKLKLVKFHTSSHFNSFSFFLLFPDSISDC</sequence>
<dbReference type="OrthoDB" id="187139at2759"/>
<gene>
    <name evidence="11" type="primary">LOC111278829</name>
</gene>
<evidence type="ECO:0000256" key="6">
    <source>
        <dbReference type="ARBA" id="ARBA00023295"/>
    </source>
</evidence>
<comment type="similarity">
    <text evidence="2 8">Belongs to the glycosyl hydrolase 28 family.</text>
</comment>
<evidence type="ECO:0000256" key="2">
    <source>
        <dbReference type="ARBA" id="ARBA00008834"/>
    </source>
</evidence>
<keyword evidence="3" id="KW-0134">Cell wall</keyword>
<dbReference type="Gene3D" id="2.160.20.10">
    <property type="entry name" value="Single-stranded right-handed beta-helix, Pectin lyase-like"/>
    <property type="match status" value="1"/>
</dbReference>
<evidence type="ECO:0000256" key="3">
    <source>
        <dbReference type="ARBA" id="ARBA00022512"/>
    </source>
</evidence>
<dbReference type="InterPro" id="IPR012334">
    <property type="entry name" value="Pectin_lyas_fold"/>
</dbReference>
<evidence type="ECO:0000256" key="5">
    <source>
        <dbReference type="ARBA" id="ARBA00022801"/>
    </source>
</evidence>
<organism evidence="10 11">
    <name type="scientific">Durio zibethinus</name>
    <name type="common">Durian</name>
    <dbReference type="NCBI Taxonomy" id="66656"/>
    <lineage>
        <taxon>Eukaryota</taxon>
        <taxon>Viridiplantae</taxon>
        <taxon>Streptophyta</taxon>
        <taxon>Embryophyta</taxon>
        <taxon>Tracheophyta</taxon>
        <taxon>Spermatophyta</taxon>
        <taxon>Magnoliopsida</taxon>
        <taxon>eudicotyledons</taxon>
        <taxon>Gunneridae</taxon>
        <taxon>Pentapetalae</taxon>
        <taxon>rosids</taxon>
        <taxon>malvids</taxon>
        <taxon>Malvales</taxon>
        <taxon>Malvaceae</taxon>
        <taxon>Helicteroideae</taxon>
        <taxon>Durio</taxon>
    </lineage>
</organism>
<keyword evidence="6 8" id="KW-0326">Glycosidase</keyword>
<keyword evidence="5 8" id="KW-0378">Hydrolase</keyword>
<dbReference type="InterPro" id="IPR011050">
    <property type="entry name" value="Pectin_lyase_fold/virulence"/>
</dbReference>
<dbReference type="GO" id="GO:0071555">
    <property type="term" value="P:cell wall organization"/>
    <property type="evidence" value="ECO:0007669"/>
    <property type="project" value="UniProtKB-KW"/>
</dbReference>
<evidence type="ECO:0000256" key="8">
    <source>
        <dbReference type="RuleBase" id="RU361169"/>
    </source>
</evidence>
<keyword evidence="9" id="KW-0472">Membrane</keyword>
<dbReference type="AlphaFoldDB" id="A0A6P5WZ71"/>
<dbReference type="Proteomes" id="UP000515121">
    <property type="component" value="Unplaced"/>
</dbReference>
<reference evidence="11" key="1">
    <citation type="submission" date="2025-08" db="UniProtKB">
        <authorList>
            <consortium name="RefSeq"/>
        </authorList>
    </citation>
    <scope>IDENTIFICATION</scope>
    <source>
        <tissue evidence="11">Fruit stalk</tissue>
    </source>
</reference>
<evidence type="ECO:0000313" key="10">
    <source>
        <dbReference type="Proteomes" id="UP000515121"/>
    </source>
</evidence>
<dbReference type="PANTHER" id="PTHR31375">
    <property type="match status" value="1"/>
</dbReference>